<protein>
    <submittedName>
        <fullName evidence="2">Conjugative transfer system protein TrbI</fullName>
    </submittedName>
</protein>
<reference evidence="2 3" key="1">
    <citation type="submission" date="2020-06" db="EMBL/GenBank/DDBJ databases">
        <title>The genome sequence of Candidatus Regiella insecticola strain Tut.</title>
        <authorList>
            <person name="Nikoh N."/>
            <person name="Tsuchida T."/>
            <person name="Koga R."/>
            <person name="Oshima K."/>
            <person name="Hattori M."/>
            <person name="Fukatsu T."/>
        </authorList>
    </citation>
    <scope>NUCLEOTIDE SEQUENCE [LARGE SCALE GENOMIC DNA]</scope>
    <source>
        <strain evidence="2 3">Tut</strain>
    </source>
</reference>
<evidence type="ECO:0000313" key="2">
    <source>
        <dbReference type="EMBL" id="GFN45394.1"/>
    </source>
</evidence>
<dbReference type="NCBIfam" id="TIGR02744">
    <property type="entry name" value="TrbI_Ftype"/>
    <property type="match status" value="1"/>
</dbReference>
<comment type="caution">
    <text evidence="2">The sequence shown here is derived from an EMBL/GenBank/DDBJ whole genome shotgun (WGS) entry which is preliminary data.</text>
</comment>
<dbReference type="AlphaFoldDB" id="A0A6L2ZLU5"/>
<keyword evidence="1" id="KW-0472">Membrane</keyword>
<dbReference type="InterPro" id="IPR014115">
    <property type="entry name" value="TrbI_Ftype"/>
</dbReference>
<proteinExistence type="predicted"/>
<feature type="transmembrane region" description="Helical" evidence="1">
    <location>
        <begin position="32"/>
        <end position="53"/>
    </location>
</feature>
<sequence length="141" mass="15962">MVNNSVTPIEMMLPKKVDKKWSKRRRRCVKPVVIVIACMMVLNAAVALLLIQWQSPVIVTFDMKETVDSFMDQSAKTRLSPAQTEQLANRFNRALDSSLAEYRKTQRAIILVAPSVVSGARDITAAVQQDIARRMRMGRDE</sequence>
<dbReference type="EMBL" id="BLXO01000001">
    <property type="protein sequence ID" value="GFN45394.1"/>
    <property type="molecule type" value="Genomic_DNA"/>
</dbReference>
<gene>
    <name evidence="2" type="primary">trbI</name>
    <name evidence="2" type="ORF">RINTU1_05200</name>
</gene>
<accession>A0A6L2ZLU5</accession>
<organism evidence="2 3">
    <name type="scientific">Candidatus Regiella insecticola</name>
    <dbReference type="NCBI Taxonomy" id="138073"/>
    <lineage>
        <taxon>Bacteria</taxon>
        <taxon>Pseudomonadati</taxon>
        <taxon>Pseudomonadota</taxon>
        <taxon>Gammaproteobacteria</taxon>
        <taxon>Enterobacterales</taxon>
        <taxon>Enterobacteriaceae</taxon>
        <taxon>aphid secondary symbionts</taxon>
        <taxon>Candidatus Regiella</taxon>
    </lineage>
</organism>
<keyword evidence="1" id="KW-0812">Transmembrane</keyword>
<evidence type="ECO:0000313" key="3">
    <source>
        <dbReference type="Proteomes" id="UP000504714"/>
    </source>
</evidence>
<evidence type="ECO:0000256" key="1">
    <source>
        <dbReference type="SAM" id="Phobius"/>
    </source>
</evidence>
<name>A0A6L2ZLU5_9ENTR</name>
<dbReference type="Pfam" id="PF09677">
    <property type="entry name" value="TrbI_Ftype"/>
    <property type="match status" value="1"/>
</dbReference>
<keyword evidence="1" id="KW-1133">Transmembrane helix</keyword>
<dbReference type="Proteomes" id="UP000504714">
    <property type="component" value="Unassembled WGS sequence"/>
</dbReference>